<reference evidence="6 7" key="1">
    <citation type="submission" date="2020-08" db="EMBL/GenBank/DDBJ databases">
        <title>Genomic Encyclopedia of Type Strains, Phase IV (KMG-IV): sequencing the most valuable type-strain genomes for metagenomic binning, comparative biology and taxonomic classification.</title>
        <authorList>
            <person name="Goeker M."/>
        </authorList>
    </citation>
    <scope>NUCLEOTIDE SEQUENCE [LARGE SCALE GENOMIC DNA]</scope>
    <source>
        <strain evidence="6 7">DSM 2461</strain>
    </source>
</reference>
<keyword evidence="2 4" id="KW-0238">DNA-binding</keyword>
<feature type="domain" description="HTH tetR-type" evidence="5">
    <location>
        <begin position="8"/>
        <end position="68"/>
    </location>
</feature>
<evidence type="ECO:0000313" key="6">
    <source>
        <dbReference type="EMBL" id="MBB6479545.1"/>
    </source>
</evidence>
<evidence type="ECO:0000256" key="3">
    <source>
        <dbReference type="ARBA" id="ARBA00023163"/>
    </source>
</evidence>
<dbReference type="EMBL" id="JACHGJ010000002">
    <property type="protein sequence ID" value="MBB6479545.1"/>
    <property type="molecule type" value="Genomic_DNA"/>
</dbReference>
<protein>
    <submittedName>
        <fullName evidence="6">AcrR family transcriptional regulator</fullName>
    </submittedName>
</protein>
<dbReference type="SUPFAM" id="SSF46689">
    <property type="entry name" value="Homeodomain-like"/>
    <property type="match status" value="1"/>
</dbReference>
<dbReference type="PRINTS" id="PR00455">
    <property type="entry name" value="HTHTETR"/>
</dbReference>
<dbReference type="Proteomes" id="UP000587760">
    <property type="component" value="Unassembled WGS sequence"/>
</dbReference>
<comment type="caution">
    <text evidence="6">The sequence shown here is derived from an EMBL/GenBank/DDBJ whole genome shotgun (WGS) entry which is preliminary data.</text>
</comment>
<accession>A0A841R6R7</accession>
<dbReference type="InterPro" id="IPR036271">
    <property type="entry name" value="Tet_transcr_reg_TetR-rel_C_sf"/>
</dbReference>
<evidence type="ECO:0000256" key="1">
    <source>
        <dbReference type="ARBA" id="ARBA00023015"/>
    </source>
</evidence>
<dbReference type="AlphaFoldDB" id="A0A841R6R7"/>
<keyword evidence="1" id="KW-0805">Transcription regulation</keyword>
<feature type="DNA-binding region" description="H-T-H motif" evidence="4">
    <location>
        <begin position="31"/>
        <end position="50"/>
    </location>
</feature>
<dbReference type="SUPFAM" id="SSF48498">
    <property type="entry name" value="Tetracyclin repressor-like, C-terminal domain"/>
    <property type="match status" value="1"/>
</dbReference>
<dbReference type="RefSeq" id="WP_184744889.1">
    <property type="nucleotide sequence ID" value="NZ_JACHGJ010000002.1"/>
</dbReference>
<dbReference type="Gene3D" id="1.10.357.10">
    <property type="entry name" value="Tetracycline Repressor, domain 2"/>
    <property type="match status" value="1"/>
</dbReference>
<evidence type="ECO:0000256" key="2">
    <source>
        <dbReference type="ARBA" id="ARBA00023125"/>
    </source>
</evidence>
<dbReference type="Gene3D" id="1.10.10.60">
    <property type="entry name" value="Homeodomain-like"/>
    <property type="match status" value="1"/>
</dbReference>
<dbReference type="PROSITE" id="PS50977">
    <property type="entry name" value="HTH_TETR_2"/>
    <property type="match status" value="1"/>
</dbReference>
<name>A0A841R6R7_9SPIO</name>
<organism evidence="6 7">
    <name type="scientific">Spirochaeta isovalerica</name>
    <dbReference type="NCBI Taxonomy" id="150"/>
    <lineage>
        <taxon>Bacteria</taxon>
        <taxon>Pseudomonadati</taxon>
        <taxon>Spirochaetota</taxon>
        <taxon>Spirochaetia</taxon>
        <taxon>Spirochaetales</taxon>
        <taxon>Spirochaetaceae</taxon>
        <taxon>Spirochaeta</taxon>
    </lineage>
</organism>
<evidence type="ECO:0000313" key="7">
    <source>
        <dbReference type="Proteomes" id="UP000587760"/>
    </source>
</evidence>
<sequence length="200" mass="23533">MPKIINHETRKRQILEQSLLIFAKKGFQNTNLSYIADVCKISRPTLYQYFKDKEQIFQFAIKHVTGDLFKEYKKISRDESLNYEGKLKAICRDVINKSYTNKPFIVSLVDFLFQMKRKGNDYSEEIKRRTVRLHYLFSVLINQGKRQGEFKDIPVAETVDQIFAMIESFAFQMVLLDSFVPENSAKLLELFVDSFTVEKS</sequence>
<keyword evidence="3" id="KW-0804">Transcription</keyword>
<proteinExistence type="predicted"/>
<dbReference type="InterPro" id="IPR009057">
    <property type="entry name" value="Homeodomain-like_sf"/>
</dbReference>
<dbReference type="PANTHER" id="PTHR47506:SF6">
    <property type="entry name" value="HTH-TYPE TRANSCRIPTIONAL REPRESSOR NEMR"/>
    <property type="match status" value="1"/>
</dbReference>
<dbReference type="InterPro" id="IPR001647">
    <property type="entry name" value="HTH_TetR"/>
</dbReference>
<keyword evidence="7" id="KW-1185">Reference proteome</keyword>
<evidence type="ECO:0000259" key="5">
    <source>
        <dbReference type="PROSITE" id="PS50977"/>
    </source>
</evidence>
<dbReference type="Pfam" id="PF00440">
    <property type="entry name" value="TetR_N"/>
    <property type="match status" value="1"/>
</dbReference>
<evidence type="ECO:0000256" key="4">
    <source>
        <dbReference type="PROSITE-ProRule" id="PRU00335"/>
    </source>
</evidence>
<gene>
    <name evidence="6" type="ORF">HNR50_001203</name>
</gene>
<dbReference type="GO" id="GO:0003677">
    <property type="term" value="F:DNA binding"/>
    <property type="evidence" value="ECO:0007669"/>
    <property type="project" value="UniProtKB-UniRule"/>
</dbReference>
<dbReference type="PANTHER" id="PTHR47506">
    <property type="entry name" value="TRANSCRIPTIONAL REGULATORY PROTEIN"/>
    <property type="match status" value="1"/>
</dbReference>